<keyword evidence="4 6" id="KW-1133">Transmembrane helix</keyword>
<proteinExistence type="inferred from homology"/>
<dbReference type="SUPFAM" id="SSF103473">
    <property type="entry name" value="MFS general substrate transporter"/>
    <property type="match status" value="2"/>
</dbReference>
<feature type="transmembrane region" description="Helical" evidence="6">
    <location>
        <begin position="588"/>
        <end position="607"/>
    </location>
</feature>
<feature type="transmembrane region" description="Helical" evidence="6">
    <location>
        <begin position="435"/>
        <end position="456"/>
    </location>
</feature>
<comment type="subcellular location">
    <subcellularLocation>
        <location evidence="1">Membrane</location>
        <topology evidence="1">Multi-pass membrane protein</topology>
    </subcellularLocation>
</comment>
<dbReference type="InterPro" id="IPR036259">
    <property type="entry name" value="MFS_trans_sf"/>
</dbReference>
<dbReference type="EMBL" id="JASAOG010000045">
    <property type="protein sequence ID" value="KAK0058987.1"/>
    <property type="molecule type" value="Genomic_DNA"/>
</dbReference>
<protein>
    <submittedName>
        <fullName evidence="8">Major facilitator superfamily domain-containing protein 6</fullName>
    </submittedName>
</protein>
<reference evidence="8" key="1">
    <citation type="journal article" date="2023" name="PLoS Negl. Trop. Dis.">
        <title>A genome sequence for Biomphalaria pfeifferi, the major vector snail for the human-infecting parasite Schistosoma mansoni.</title>
        <authorList>
            <person name="Bu L."/>
            <person name="Lu L."/>
            <person name="Laidemitt M.R."/>
            <person name="Zhang S.M."/>
            <person name="Mutuku M."/>
            <person name="Mkoji G."/>
            <person name="Steinauer M."/>
            <person name="Loker E.S."/>
        </authorList>
    </citation>
    <scope>NUCLEOTIDE SEQUENCE</scope>
    <source>
        <strain evidence="8">KasaAsao</strain>
    </source>
</reference>
<dbReference type="AlphaFoldDB" id="A0AAD8BS05"/>
<evidence type="ECO:0000259" key="7">
    <source>
        <dbReference type="Pfam" id="PF12832"/>
    </source>
</evidence>
<evidence type="ECO:0000256" key="5">
    <source>
        <dbReference type="ARBA" id="ARBA00023136"/>
    </source>
</evidence>
<feature type="transmembrane region" description="Helical" evidence="6">
    <location>
        <begin position="497"/>
        <end position="516"/>
    </location>
</feature>
<evidence type="ECO:0000256" key="4">
    <source>
        <dbReference type="ARBA" id="ARBA00022989"/>
    </source>
</evidence>
<feature type="transmembrane region" description="Helical" evidence="6">
    <location>
        <begin position="80"/>
        <end position="99"/>
    </location>
</feature>
<evidence type="ECO:0000256" key="6">
    <source>
        <dbReference type="SAM" id="Phobius"/>
    </source>
</evidence>
<feature type="transmembrane region" description="Helical" evidence="6">
    <location>
        <begin position="468"/>
        <end position="491"/>
    </location>
</feature>
<dbReference type="Gene3D" id="1.20.1250.20">
    <property type="entry name" value="MFS general substrate transporter like domains"/>
    <property type="match status" value="2"/>
</dbReference>
<accession>A0AAD8BS05</accession>
<feature type="transmembrane region" description="Helical" evidence="6">
    <location>
        <begin position="564"/>
        <end position="582"/>
    </location>
</feature>
<name>A0AAD8BS05_BIOPF</name>
<feature type="transmembrane region" description="Helical" evidence="6">
    <location>
        <begin position="309"/>
        <end position="329"/>
    </location>
</feature>
<keyword evidence="3 6" id="KW-0812">Transmembrane</keyword>
<evidence type="ECO:0000256" key="1">
    <source>
        <dbReference type="ARBA" id="ARBA00004141"/>
    </source>
</evidence>
<feature type="transmembrane region" description="Helical" evidence="6">
    <location>
        <begin position="49"/>
        <end position="68"/>
    </location>
</feature>
<organism evidence="8 9">
    <name type="scientific">Biomphalaria pfeifferi</name>
    <name type="common">Bloodfluke planorb</name>
    <name type="synonym">Freshwater snail</name>
    <dbReference type="NCBI Taxonomy" id="112525"/>
    <lineage>
        <taxon>Eukaryota</taxon>
        <taxon>Metazoa</taxon>
        <taxon>Spiralia</taxon>
        <taxon>Lophotrochozoa</taxon>
        <taxon>Mollusca</taxon>
        <taxon>Gastropoda</taxon>
        <taxon>Heterobranchia</taxon>
        <taxon>Euthyneura</taxon>
        <taxon>Panpulmonata</taxon>
        <taxon>Hygrophila</taxon>
        <taxon>Lymnaeoidea</taxon>
        <taxon>Planorbidae</taxon>
        <taxon>Biomphalaria</taxon>
    </lineage>
</organism>
<feature type="transmembrane region" description="Helical" evidence="6">
    <location>
        <begin position="355"/>
        <end position="374"/>
    </location>
</feature>
<dbReference type="PANTHER" id="PTHR16172:SF41">
    <property type="entry name" value="MAJOR FACILITATOR SUPERFAMILY DOMAIN-CONTAINING PROTEIN 6-LIKE"/>
    <property type="match status" value="1"/>
</dbReference>
<sequence length="645" mass="72704">MAHGLETINISKASTLTNLFYLFFHGGKAAIMPFLTLFFRLIGLNAFEVGIIIAAKTVTGMIWAPLWSRCATAYNRYRSVIMFSLFMLVATYLSLPALYTQISKPEHCLPQKVIDNASMKQPEYTTDLQSIASTKKTDVLMTTSATTKSPVIENVTTLIIESTSTGSTVFLNTTGVFNVTNSTEAEMDKSPRAVTEELILASTTANDLSVFMKRYSTILNHLNLTAEDFKELNLSYTDLLQFLNIKANYSSDLSEDEMRELGQETPSEATSDETIEAIRKRLKRNDWTDLELLKEKFHTIRSSLQTDKLLLFLVILAIVVIGEIFASPVEKLADDSWFDFLNRIDDLERYGQQRFWGSIAFVFVPVIVTLAVDYSPCFLFDQVHHFLIHFFIFAVLMFSAWLVACCYPSPPPANGRNSSKLCKGLKLVCCDGRGFLFSVTLLFTGLVYASYHNFLFWRIQDLGGRNTVMGLCVSIAAFAEIPMLILSSHLVKRLGPIWLVSLSLLVLSLRVLFYAFNTEPWAFLPAELSHGLTHTSMWFAILSYEDFNLGLSIDRSLRTILSSFYFGIGFSSGSLISGFIFHSYGSSFLFWSSSALIGGWCILFSLIQKCLPKKQNVKYIKLLKSESDNSDDEEEDWLEMALKDH</sequence>
<dbReference type="Pfam" id="PF12832">
    <property type="entry name" value="MFS_1_like"/>
    <property type="match status" value="1"/>
</dbReference>
<comment type="similarity">
    <text evidence="2">Belongs to the major facilitator superfamily. MFSD6 family.</text>
</comment>
<reference evidence="8" key="2">
    <citation type="submission" date="2023-04" db="EMBL/GenBank/DDBJ databases">
        <authorList>
            <person name="Bu L."/>
            <person name="Lu L."/>
            <person name="Laidemitt M.R."/>
            <person name="Zhang S.M."/>
            <person name="Mutuku M."/>
            <person name="Mkoji G."/>
            <person name="Steinauer M."/>
            <person name="Loker E.S."/>
        </authorList>
    </citation>
    <scope>NUCLEOTIDE SEQUENCE</scope>
    <source>
        <strain evidence="8">KasaAsao</strain>
        <tissue evidence="8">Whole Snail</tissue>
    </source>
</reference>
<gene>
    <name evidence="8" type="ORF">Bpfe_011597</name>
</gene>
<feature type="domain" description="Major facilitator superfamily associated" evidence="7">
    <location>
        <begin position="19"/>
        <end position="590"/>
    </location>
</feature>
<evidence type="ECO:0000256" key="3">
    <source>
        <dbReference type="ARBA" id="ARBA00022692"/>
    </source>
</evidence>
<dbReference type="Proteomes" id="UP001233172">
    <property type="component" value="Unassembled WGS sequence"/>
</dbReference>
<evidence type="ECO:0000313" key="9">
    <source>
        <dbReference type="Proteomes" id="UP001233172"/>
    </source>
</evidence>
<dbReference type="GO" id="GO:0016020">
    <property type="term" value="C:membrane"/>
    <property type="evidence" value="ECO:0007669"/>
    <property type="project" value="UniProtKB-SubCell"/>
</dbReference>
<dbReference type="InterPro" id="IPR051717">
    <property type="entry name" value="MFS_MFSD6"/>
</dbReference>
<keyword evidence="9" id="KW-1185">Reference proteome</keyword>
<dbReference type="PANTHER" id="PTHR16172">
    <property type="entry name" value="MAJOR FACILITATOR SUPERFAMILY DOMAIN-CONTAINING PROTEIN 6-LIKE"/>
    <property type="match status" value="1"/>
</dbReference>
<feature type="transmembrane region" description="Helical" evidence="6">
    <location>
        <begin position="20"/>
        <end position="42"/>
    </location>
</feature>
<evidence type="ECO:0000313" key="8">
    <source>
        <dbReference type="EMBL" id="KAK0058987.1"/>
    </source>
</evidence>
<dbReference type="InterPro" id="IPR024989">
    <property type="entry name" value="MFS_assoc_dom"/>
</dbReference>
<keyword evidence="5 6" id="KW-0472">Membrane</keyword>
<comment type="caution">
    <text evidence="8">The sequence shown here is derived from an EMBL/GenBank/DDBJ whole genome shotgun (WGS) entry which is preliminary data.</text>
</comment>
<feature type="transmembrane region" description="Helical" evidence="6">
    <location>
        <begin position="386"/>
        <end position="410"/>
    </location>
</feature>
<evidence type="ECO:0000256" key="2">
    <source>
        <dbReference type="ARBA" id="ARBA00005241"/>
    </source>
</evidence>